<dbReference type="Proteomes" id="UP000472380">
    <property type="component" value="Unassembled WGS sequence"/>
</dbReference>
<evidence type="ECO:0000313" key="3">
    <source>
        <dbReference type="EMBL" id="MZG27016.1"/>
    </source>
</evidence>
<protein>
    <submittedName>
        <fullName evidence="3">Molybdopterin dehydrogenase</fullName>
    </submittedName>
</protein>
<dbReference type="SUPFAM" id="SSF56176">
    <property type="entry name" value="FAD-binding/transporter-associated domain-like"/>
    <property type="match status" value="1"/>
</dbReference>
<dbReference type="InterPro" id="IPR002346">
    <property type="entry name" value="Mopterin_DH_FAD-bd"/>
</dbReference>
<dbReference type="PROSITE" id="PS51387">
    <property type="entry name" value="FAD_PCMH"/>
    <property type="match status" value="1"/>
</dbReference>
<dbReference type="InterPro" id="IPR051312">
    <property type="entry name" value="Diverse_Substr_Oxidored"/>
</dbReference>
<dbReference type="GO" id="GO:0071949">
    <property type="term" value="F:FAD binding"/>
    <property type="evidence" value="ECO:0007669"/>
    <property type="project" value="InterPro"/>
</dbReference>
<accession>A0A6L8Q179</accession>
<dbReference type="EMBL" id="VJNE01000001">
    <property type="protein sequence ID" value="MZG27016.1"/>
    <property type="molecule type" value="Genomic_DNA"/>
</dbReference>
<dbReference type="InterPro" id="IPR016169">
    <property type="entry name" value="FAD-bd_PCMH_sub2"/>
</dbReference>
<name>A0A6L8Q179_9ACTN</name>
<dbReference type="AlphaFoldDB" id="A0A6L8Q179"/>
<dbReference type="SUPFAM" id="SSF55447">
    <property type="entry name" value="CO dehydrogenase flavoprotein C-terminal domain-like"/>
    <property type="match status" value="1"/>
</dbReference>
<dbReference type="Gene3D" id="3.30.390.50">
    <property type="entry name" value="CO dehydrogenase flavoprotein, C-terminal domain"/>
    <property type="match status" value="1"/>
</dbReference>
<dbReference type="InterPro" id="IPR016167">
    <property type="entry name" value="FAD-bd_PCMH_sub1"/>
</dbReference>
<dbReference type="InterPro" id="IPR036318">
    <property type="entry name" value="FAD-bd_PCMH-like_sf"/>
</dbReference>
<proteinExistence type="predicted"/>
<keyword evidence="1" id="KW-0560">Oxidoreductase</keyword>
<comment type="caution">
    <text evidence="3">The sequence shown here is derived from an EMBL/GenBank/DDBJ whole genome shotgun (WGS) entry which is preliminary data.</text>
</comment>
<dbReference type="Pfam" id="PF03450">
    <property type="entry name" value="CO_deh_flav_C"/>
    <property type="match status" value="1"/>
</dbReference>
<evidence type="ECO:0000256" key="1">
    <source>
        <dbReference type="ARBA" id="ARBA00023002"/>
    </source>
</evidence>
<gene>
    <name evidence="3" type="ORF">FM068_00140</name>
</gene>
<dbReference type="PANTHER" id="PTHR42659:SF9">
    <property type="entry name" value="XANTHINE DEHYDROGENASE FAD-BINDING SUBUNIT XDHB-RELATED"/>
    <property type="match status" value="1"/>
</dbReference>
<dbReference type="Pfam" id="PF00941">
    <property type="entry name" value="FAD_binding_5"/>
    <property type="match status" value="1"/>
</dbReference>
<dbReference type="Gene3D" id="3.30.43.10">
    <property type="entry name" value="Uridine Diphospho-n-acetylenolpyruvylglucosamine Reductase, domain 2"/>
    <property type="match status" value="1"/>
</dbReference>
<reference evidence="3 4" key="1">
    <citation type="submission" date="2019-07" db="EMBL/GenBank/DDBJ databases">
        <title>Draft genome sequence of Adlercreutzia equolifaciens IPLA 37004, a human intestinal strain that does not produces equol from daidzein.</title>
        <authorList>
            <person name="Vazquez L."/>
            <person name="Florez A.B."/>
            <person name="Mayo B."/>
        </authorList>
    </citation>
    <scope>NUCLEOTIDE SEQUENCE [LARGE SCALE GENOMIC DNA]</scope>
    <source>
        <strain evidence="3 4">IPLA 37004</strain>
    </source>
</reference>
<organism evidence="3 4">
    <name type="scientific">Adlercreutzia equolifaciens</name>
    <dbReference type="NCBI Taxonomy" id="446660"/>
    <lineage>
        <taxon>Bacteria</taxon>
        <taxon>Bacillati</taxon>
        <taxon>Actinomycetota</taxon>
        <taxon>Coriobacteriia</taxon>
        <taxon>Eggerthellales</taxon>
        <taxon>Eggerthellaceae</taxon>
        <taxon>Adlercreutzia</taxon>
    </lineage>
</organism>
<dbReference type="InterPro" id="IPR036683">
    <property type="entry name" value="CO_DH_flav_C_dom_sf"/>
</dbReference>
<dbReference type="Gene3D" id="3.30.465.10">
    <property type="match status" value="1"/>
</dbReference>
<feature type="domain" description="FAD-binding PCMH-type" evidence="2">
    <location>
        <begin position="1"/>
        <end position="217"/>
    </location>
</feature>
<dbReference type="RefSeq" id="WP_161127143.1">
    <property type="nucleotide sequence ID" value="NZ_CBCTOK010000005.1"/>
</dbReference>
<evidence type="ECO:0000313" key="4">
    <source>
        <dbReference type="Proteomes" id="UP000472380"/>
    </source>
</evidence>
<dbReference type="GO" id="GO:0016491">
    <property type="term" value="F:oxidoreductase activity"/>
    <property type="evidence" value="ECO:0007669"/>
    <property type="project" value="UniProtKB-KW"/>
</dbReference>
<sequence>MKHFKHMQATSADQAAKEAASGKAWVMAGGTDLLGTLKDEIFPEYPETVIDLKTIEGMDAIEEDGDALRIGALAKLSDVAENELVKTYAAALAQAAGRVASPTIRHMGTIGGNVCQMHRCWYFRVPDDRFHCRRKGGATCPARIGDNRYHSIFGDDNGCFAVSSHDTAPALVALGATVVTTKREVPAEEFFGAHGHRSNVLEDGEVVKEFRVPKAEKSAFQKFALRKSIDFPVVNCAVAATGGETRVVLGGVHPAPWRSKEAEEAVAAGVTADSAAKAGEAAVSVAKPLGKNAYKVDIARTLVKRTLEAIA</sequence>
<dbReference type="PANTHER" id="PTHR42659">
    <property type="entry name" value="XANTHINE DEHYDROGENASE SUBUNIT C-RELATED"/>
    <property type="match status" value="1"/>
</dbReference>
<dbReference type="SMART" id="SM01092">
    <property type="entry name" value="CO_deh_flav_C"/>
    <property type="match status" value="1"/>
</dbReference>
<dbReference type="InterPro" id="IPR005107">
    <property type="entry name" value="CO_DH_flav_C"/>
</dbReference>
<evidence type="ECO:0000259" key="2">
    <source>
        <dbReference type="PROSITE" id="PS51387"/>
    </source>
</evidence>
<dbReference type="InterPro" id="IPR016166">
    <property type="entry name" value="FAD-bd_PCMH"/>
</dbReference>